<reference evidence="1" key="1">
    <citation type="journal article" date="2021" name="Proc. Natl. Acad. Sci. U.S.A.">
        <title>A Catalog of Tens of Thousands of Viruses from Human Metagenomes Reveals Hidden Associations with Chronic Diseases.</title>
        <authorList>
            <person name="Tisza M.J."/>
            <person name="Buck C.B."/>
        </authorList>
    </citation>
    <scope>NUCLEOTIDE SEQUENCE</scope>
    <source>
        <strain evidence="1">Ct5jB2</strain>
    </source>
</reference>
<accession>A0A8S5TTT4</accession>
<proteinExistence type="predicted"/>
<protein>
    <submittedName>
        <fullName evidence="1">Uncharacterized protein</fullName>
    </submittedName>
</protein>
<name>A0A8S5TTT4_9CAUD</name>
<sequence length="204" mass="23244">MKKTNKTQVSFNNFTDELRGYLHAFQPALVALAKSDAKFKVERKALLDKRDAILAQREQDIKNGISVDDAIRENSIIDLETKIKKLENAHKEEVKPLNEDIKKCYAFIPEGLYDAYKIKVIENNETSFLEKFDEFLLNIGIECGSKAVRTWSRKLSTNIGAACTSTATIAKAEQKGEEYRLTKAMSKTCFNKLFMATFIDLFIK</sequence>
<dbReference type="EMBL" id="BK015927">
    <property type="protein sequence ID" value="DAF85628.1"/>
    <property type="molecule type" value="Genomic_DNA"/>
</dbReference>
<organism evidence="1">
    <name type="scientific">Siphoviridae sp. ct5jB2</name>
    <dbReference type="NCBI Taxonomy" id="2825337"/>
    <lineage>
        <taxon>Viruses</taxon>
        <taxon>Duplodnaviria</taxon>
        <taxon>Heunggongvirae</taxon>
        <taxon>Uroviricota</taxon>
        <taxon>Caudoviricetes</taxon>
    </lineage>
</organism>
<evidence type="ECO:0000313" key="1">
    <source>
        <dbReference type="EMBL" id="DAF85628.1"/>
    </source>
</evidence>